<dbReference type="Proteomes" id="UP000036987">
    <property type="component" value="Unassembled WGS sequence"/>
</dbReference>
<accession>A0A0K9Q1H0</accession>
<protein>
    <submittedName>
        <fullName evidence="1">Uncharacterized protein</fullName>
    </submittedName>
</protein>
<reference evidence="2" key="1">
    <citation type="journal article" date="2016" name="Nature">
        <title>The genome of the seagrass Zostera marina reveals angiosperm adaptation to the sea.</title>
        <authorList>
            <person name="Olsen J.L."/>
            <person name="Rouze P."/>
            <person name="Verhelst B."/>
            <person name="Lin Y.-C."/>
            <person name="Bayer T."/>
            <person name="Collen J."/>
            <person name="Dattolo E."/>
            <person name="De Paoli E."/>
            <person name="Dittami S."/>
            <person name="Maumus F."/>
            <person name="Michel G."/>
            <person name="Kersting A."/>
            <person name="Lauritano C."/>
            <person name="Lohaus R."/>
            <person name="Toepel M."/>
            <person name="Tonon T."/>
            <person name="Vanneste K."/>
            <person name="Amirebrahimi M."/>
            <person name="Brakel J."/>
            <person name="Bostroem C."/>
            <person name="Chovatia M."/>
            <person name="Grimwood J."/>
            <person name="Jenkins J.W."/>
            <person name="Jueterbock A."/>
            <person name="Mraz A."/>
            <person name="Stam W.T."/>
            <person name="Tice H."/>
            <person name="Bornberg-Bauer E."/>
            <person name="Green P.J."/>
            <person name="Pearson G.A."/>
            <person name="Procaccini G."/>
            <person name="Duarte C.M."/>
            <person name="Schmutz J."/>
            <person name="Reusch T.B.H."/>
            <person name="Van de Peer Y."/>
        </authorList>
    </citation>
    <scope>NUCLEOTIDE SEQUENCE [LARGE SCALE GENOMIC DNA]</scope>
    <source>
        <strain evidence="2">cv. Finnish</strain>
    </source>
</reference>
<keyword evidence="2" id="KW-1185">Reference proteome</keyword>
<gene>
    <name evidence="1" type="ORF">ZOSMA_12G00670</name>
</gene>
<sequence>MIIQAMTTLKVFLKILNPFYKSFLRYNYDQMCNRTELNILEEPVAERNKTSRLKRKDPWK</sequence>
<evidence type="ECO:0000313" key="2">
    <source>
        <dbReference type="Proteomes" id="UP000036987"/>
    </source>
</evidence>
<comment type="caution">
    <text evidence="1">The sequence shown here is derived from an EMBL/GenBank/DDBJ whole genome shotgun (WGS) entry which is preliminary data.</text>
</comment>
<dbReference type="EMBL" id="LFYR01000338">
    <property type="protein sequence ID" value="KMZ74382.1"/>
    <property type="molecule type" value="Genomic_DNA"/>
</dbReference>
<name>A0A0K9Q1H0_ZOSMR</name>
<evidence type="ECO:0000313" key="1">
    <source>
        <dbReference type="EMBL" id="KMZ74382.1"/>
    </source>
</evidence>
<organism evidence="1 2">
    <name type="scientific">Zostera marina</name>
    <name type="common">Eelgrass</name>
    <dbReference type="NCBI Taxonomy" id="29655"/>
    <lineage>
        <taxon>Eukaryota</taxon>
        <taxon>Viridiplantae</taxon>
        <taxon>Streptophyta</taxon>
        <taxon>Embryophyta</taxon>
        <taxon>Tracheophyta</taxon>
        <taxon>Spermatophyta</taxon>
        <taxon>Magnoliopsida</taxon>
        <taxon>Liliopsida</taxon>
        <taxon>Zosteraceae</taxon>
        <taxon>Zostera</taxon>
    </lineage>
</organism>
<dbReference type="AlphaFoldDB" id="A0A0K9Q1H0"/>
<proteinExistence type="predicted"/>